<evidence type="ECO:0000313" key="1">
    <source>
        <dbReference type="EMBL" id="CAL1360341.1"/>
    </source>
</evidence>
<proteinExistence type="predicted"/>
<accession>A0AAV2CW05</accession>
<dbReference type="EMBL" id="OZ034814">
    <property type="protein sequence ID" value="CAL1360341.1"/>
    <property type="molecule type" value="Genomic_DNA"/>
</dbReference>
<protein>
    <submittedName>
        <fullName evidence="1">Uncharacterized protein</fullName>
    </submittedName>
</protein>
<reference evidence="1 2" key="1">
    <citation type="submission" date="2024-04" db="EMBL/GenBank/DDBJ databases">
        <authorList>
            <person name="Fracassetti M."/>
        </authorList>
    </citation>
    <scope>NUCLEOTIDE SEQUENCE [LARGE SCALE GENOMIC DNA]</scope>
</reference>
<dbReference type="Proteomes" id="UP001497516">
    <property type="component" value="Chromosome 10"/>
</dbReference>
<gene>
    <name evidence="1" type="ORF">LTRI10_LOCUS7783</name>
</gene>
<sequence length="84" mass="9115">MMVQTKSQTEKAAQEVEIATKAGDKCLDEVAEDETELEAVKVVVHEHSGALARLEEGLARVQAEAKTDAEGLCQMMENLMRAVA</sequence>
<organism evidence="1 2">
    <name type="scientific">Linum trigynum</name>
    <dbReference type="NCBI Taxonomy" id="586398"/>
    <lineage>
        <taxon>Eukaryota</taxon>
        <taxon>Viridiplantae</taxon>
        <taxon>Streptophyta</taxon>
        <taxon>Embryophyta</taxon>
        <taxon>Tracheophyta</taxon>
        <taxon>Spermatophyta</taxon>
        <taxon>Magnoliopsida</taxon>
        <taxon>eudicotyledons</taxon>
        <taxon>Gunneridae</taxon>
        <taxon>Pentapetalae</taxon>
        <taxon>rosids</taxon>
        <taxon>fabids</taxon>
        <taxon>Malpighiales</taxon>
        <taxon>Linaceae</taxon>
        <taxon>Linum</taxon>
    </lineage>
</organism>
<name>A0AAV2CW05_9ROSI</name>
<keyword evidence="2" id="KW-1185">Reference proteome</keyword>
<evidence type="ECO:0000313" key="2">
    <source>
        <dbReference type="Proteomes" id="UP001497516"/>
    </source>
</evidence>
<dbReference type="AlphaFoldDB" id="A0AAV2CW05"/>